<accession>A0A8H5CUS7</accession>
<dbReference type="SUPFAM" id="SSF56112">
    <property type="entry name" value="Protein kinase-like (PK-like)"/>
    <property type="match status" value="1"/>
</dbReference>
<evidence type="ECO:0008006" key="3">
    <source>
        <dbReference type="Google" id="ProtNLM"/>
    </source>
</evidence>
<organism evidence="1 2">
    <name type="scientific">Leucocoprinus leucothites</name>
    <dbReference type="NCBI Taxonomy" id="201217"/>
    <lineage>
        <taxon>Eukaryota</taxon>
        <taxon>Fungi</taxon>
        <taxon>Dikarya</taxon>
        <taxon>Basidiomycota</taxon>
        <taxon>Agaricomycotina</taxon>
        <taxon>Agaricomycetes</taxon>
        <taxon>Agaricomycetidae</taxon>
        <taxon>Agaricales</taxon>
        <taxon>Agaricineae</taxon>
        <taxon>Agaricaceae</taxon>
        <taxon>Leucocoprinus</taxon>
    </lineage>
</organism>
<dbReference type="EMBL" id="JAACJO010000025">
    <property type="protein sequence ID" value="KAF5347438.1"/>
    <property type="molecule type" value="Genomic_DNA"/>
</dbReference>
<sequence>MTFTTTVIPVDYTCGNSTCKAQEKYVPRHMIYFLANETTGPLHSCPVAVSTAARVVMQKVPFGLGTYSQTRSIKIKLIDFGIARSFKHYNDILSKYDPLSEERHIIGTLDWASLNAYDGIDLALRDDLESLAYTALFILRVNLAWKRPPSIHREPYLRAMQRVQVTKAATSGDKLGIGFPPVFDYLLDYSRGLELNRIPDHEGLNRQLAGVRDHATVARRDRLLISLRRNSKWHCRL</sequence>
<dbReference type="AlphaFoldDB" id="A0A8H5CUS7"/>
<dbReference type="InterPro" id="IPR050235">
    <property type="entry name" value="CK1_Ser-Thr_kinase"/>
</dbReference>
<dbReference type="PANTHER" id="PTHR11909">
    <property type="entry name" value="CASEIN KINASE-RELATED"/>
    <property type="match status" value="1"/>
</dbReference>
<comment type="caution">
    <text evidence="1">The sequence shown here is derived from an EMBL/GenBank/DDBJ whole genome shotgun (WGS) entry which is preliminary data.</text>
</comment>
<protein>
    <recommendedName>
        <fullName evidence="3">Protein kinase domain-containing protein</fullName>
    </recommendedName>
</protein>
<name>A0A8H5CUS7_9AGAR</name>
<keyword evidence="2" id="KW-1185">Reference proteome</keyword>
<dbReference type="OrthoDB" id="5579860at2759"/>
<dbReference type="Proteomes" id="UP000559027">
    <property type="component" value="Unassembled WGS sequence"/>
</dbReference>
<evidence type="ECO:0000313" key="2">
    <source>
        <dbReference type="Proteomes" id="UP000559027"/>
    </source>
</evidence>
<dbReference type="InterPro" id="IPR011009">
    <property type="entry name" value="Kinase-like_dom_sf"/>
</dbReference>
<proteinExistence type="predicted"/>
<reference evidence="1 2" key="1">
    <citation type="journal article" date="2020" name="ISME J.">
        <title>Uncovering the hidden diversity of litter-decomposition mechanisms in mushroom-forming fungi.</title>
        <authorList>
            <person name="Floudas D."/>
            <person name="Bentzer J."/>
            <person name="Ahren D."/>
            <person name="Johansson T."/>
            <person name="Persson P."/>
            <person name="Tunlid A."/>
        </authorList>
    </citation>
    <scope>NUCLEOTIDE SEQUENCE [LARGE SCALE GENOMIC DNA]</scope>
    <source>
        <strain evidence="1 2">CBS 146.42</strain>
    </source>
</reference>
<evidence type="ECO:0000313" key="1">
    <source>
        <dbReference type="EMBL" id="KAF5347438.1"/>
    </source>
</evidence>
<dbReference type="Gene3D" id="1.10.510.10">
    <property type="entry name" value="Transferase(Phosphotransferase) domain 1"/>
    <property type="match status" value="1"/>
</dbReference>
<gene>
    <name evidence="1" type="ORF">D9756_011115</name>
</gene>